<evidence type="ECO:0000259" key="10">
    <source>
        <dbReference type="PROSITE" id="PS50132"/>
    </source>
</evidence>
<dbReference type="InterPro" id="IPR045270">
    <property type="entry name" value="STKc_AGC"/>
</dbReference>
<dbReference type="Pfam" id="PF00615">
    <property type="entry name" value="RGS"/>
    <property type="match status" value="1"/>
</dbReference>
<keyword evidence="2" id="KW-0597">Phosphoprotein</keyword>
<evidence type="ECO:0000256" key="7">
    <source>
        <dbReference type="PROSITE-ProRule" id="PRU10141"/>
    </source>
</evidence>
<keyword evidence="3" id="KW-0808">Transferase</keyword>
<feature type="compositionally biased region" description="Basic and acidic residues" evidence="8">
    <location>
        <begin position="35"/>
        <end position="50"/>
    </location>
</feature>
<dbReference type="InterPro" id="IPR016137">
    <property type="entry name" value="RGS"/>
</dbReference>
<protein>
    <recommendedName>
        <fullName evidence="13">Protein kinase domain-containing protein</fullName>
    </recommendedName>
</protein>
<organism evidence="12">
    <name type="scientific">Phaeomonas parva</name>
    <dbReference type="NCBI Taxonomy" id="124430"/>
    <lineage>
        <taxon>Eukaryota</taxon>
        <taxon>Sar</taxon>
        <taxon>Stramenopiles</taxon>
        <taxon>Ochrophyta</taxon>
        <taxon>Pinguiophyceae</taxon>
        <taxon>Pinguiochrysidales</taxon>
        <taxon>Pinguiochrysidaceae</taxon>
        <taxon>Phaeomonas</taxon>
    </lineage>
</organism>
<evidence type="ECO:0000256" key="8">
    <source>
        <dbReference type="SAM" id="MobiDB-lite"/>
    </source>
</evidence>
<feature type="region of interest" description="Disordered" evidence="8">
    <location>
        <begin position="1"/>
        <end position="50"/>
    </location>
</feature>
<evidence type="ECO:0000259" key="11">
    <source>
        <dbReference type="PROSITE" id="PS51285"/>
    </source>
</evidence>
<evidence type="ECO:0000259" key="9">
    <source>
        <dbReference type="PROSITE" id="PS50011"/>
    </source>
</evidence>
<dbReference type="PROSITE" id="PS50011">
    <property type="entry name" value="PROTEIN_KINASE_DOM"/>
    <property type="match status" value="1"/>
</dbReference>
<dbReference type="SMART" id="SM00315">
    <property type="entry name" value="RGS"/>
    <property type="match status" value="1"/>
</dbReference>
<feature type="binding site" evidence="7">
    <location>
        <position position="231"/>
    </location>
    <ligand>
        <name>ATP</name>
        <dbReference type="ChEBI" id="CHEBI:30616"/>
    </ligand>
</feature>
<dbReference type="GO" id="GO:0005524">
    <property type="term" value="F:ATP binding"/>
    <property type="evidence" value="ECO:0007669"/>
    <property type="project" value="UniProtKB-UniRule"/>
</dbReference>
<evidence type="ECO:0000313" key="12">
    <source>
        <dbReference type="EMBL" id="CAD9256171.1"/>
    </source>
</evidence>
<feature type="domain" description="Protein kinase" evidence="9">
    <location>
        <begin position="202"/>
        <end position="496"/>
    </location>
</feature>
<dbReference type="Gene3D" id="3.30.200.20">
    <property type="entry name" value="Phosphorylase Kinase, domain 1"/>
    <property type="match status" value="1"/>
</dbReference>
<dbReference type="SUPFAM" id="SSF56112">
    <property type="entry name" value="Protein kinase-like (PK-like)"/>
    <property type="match status" value="1"/>
</dbReference>
<dbReference type="InterPro" id="IPR017441">
    <property type="entry name" value="Protein_kinase_ATP_BS"/>
</dbReference>
<dbReference type="InterPro" id="IPR000961">
    <property type="entry name" value="AGC-kinase_C"/>
</dbReference>
<proteinExistence type="predicted"/>
<evidence type="ECO:0000256" key="5">
    <source>
        <dbReference type="ARBA" id="ARBA00022777"/>
    </source>
</evidence>
<dbReference type="SMART" id="SM00220">
    <property type="entry name" value="S_TKc"/>
    <property type="match status" value="1"/>
</dbReference>
<reference evidence="12" key="1">
    <citation type="submission" date="2021-01" db="EMBL/GenBank/DDBJ databases">
        <authorList>
            <person name="Corre E."/>
            <person name="Pelletier E."/>
            <person name="Niang G."/>
            <person name="Scheremetjew M."/>
            <person name="Finn R."/>
            <person name="Kale V."/>
            <person name="Holt S."/>
            <person name="Cochrane G."/>
            <person name="Meng A."/>
            <person name="Brown T."/>
            <person name="Cohen L."/>
        </authorList>
    </citation>
    <scope>NUCLEOTIDE SEQUENCE</scope>
    <source>
        <strain evidence="12">CCMP2877</strain>
    </source>
</reference>
<dbReference type="PROSITE" id="PS51285">
    <property type="entry name" value="AGC_KINASE_CTER"/>
    <property type="match status" value="1"/>
</dbReference>
<dbReference type="Pfam" id="PF00069">
    <property type="entry name" value="Pkinase"/>
    <property type="match status" value="1"/>
</dbReference>
<dbReference type="CDD" id="cd05123">
    <property type="entry name" value="STKc_AGC"/>
    <property type="match status" value="1"/>
</dbReference>
<gene>
    <name evidence="12" type="ORF">PPAR1163_LOCUS14542</name>
</gene>
<evidence type="ECO:0000256" key="4">
    <source>
        <dbReference type="ARBA" id="ARBA00022741"/>
    </source>
</evidence>
<dbReference type="PROSITE" id="PS00108">
    <property type="entry name" value="PROTEIN_KINASE_ST"/>
    <property type="match status" value="1"/>
</dbReference>
<keyword evidence="6 7" id="KW-0067">ATP-binding</keyword>
<dbReference type="PANTHER" id="PTHR24351">
    <property type="entry name" value="RIBOSOMAL PROTEIN S6 KINASE"/>
    <property type="match status" value="1"/>
</dbReference>
<dbReference type="SUPFAM" id="SSF48097">
    <property type="entry name" value="Regulator of G-protein signaling, RGS"/>
    <property type="match status" value="1"/>
</dbReference>
<dbReference type="EMBL" id="HBGJ01022559">
    <property type="protein sequence ID" value="CAD9256171.1"/>
    <property type="molecule type" value="Transcribed_RNA"/>
</dbReference>
<dbReference type="AlphaFoldDB" id="A0A7S1U415"/>
<feature type="domain" description="AGC-kinase C-terminal" evidence="11">
    <location>
        <begin position="497"/>
        <end position="574"/>
    </location>
</feature>
<evidence type="ECO:0000256" key="3">
    <source>
        <dbReference type="ARBA" id="ARBA00022679"/>
    </source>
</evidence>
<feature type="compositionally biased region" description="Polar residues" evidence="8">
    <location>
        <begin position="1"/>
        <end position="11"/>
    </location>
</feature>
<evidence type="ECO:0000256" key="1">
    <source>
        <dbReference type="ARBA" id="ARBA00022527"/>
    </source>
</evidence>
<name>A0A7S1U415_9STRA</name>
<dbReference type="InterPro" id="IPR011009">
    <property type="entry name" value="Kinase-like_dom_sf"/>
</dbReference>
<evidence type="ECO:0000256" key="2">
    <source>
        <dbReference type="ARBA" id="ARBA00022553"/>
    </source>
</evidence>
<dbReference type="Gene3D" id="1.10.167.10">
    <property type="entry name" value="Regulator of G-protein Signalling 4, domain 2"/>
    <property type="match status" value="1"/>
</dbReference>
<dbReference type="Gene3D" id="1.10.510.10">
    <property type="entry name" value="Transferase(Phosphotransferase) domain 1"/>
    <property type="match status" value="1"/>
</dbReference>
<keyword evidence="1" id="KW-0723">Serine/threonine-protein kinase</keyword>
<dbReference type="GO" id="GO:0004674">
    <property type="term" value="F:protein serine/threonine kinase activity"/>
    <property type="evidence" value="ECO:0007669"/>
    <property type="project" value="UniProtKB-KW"/>
</dbReference>
<evidence type="ECO:0008006" key="13">
    <source>
        <dbReference type="Google" id="ProtNLM"/>
    </source>
</evidence>
<evidence type="ECO:0000256" key="6">
    <source>
        <dbReference type="ARBA" id="ARBA00022840"/>
    </source>
</evidence>
<feature type="domain" description="RGS" evidence="10">
    <location>
        <begin position="63"/>
        <end position="187"/>
    </location>
</feature>
<accession>A0A7S1U415</accession>
<dbReference type="PROSITE" id="PS00107">
    <property type="entry name" value="PROTEIN_KINASE_ATP"/>
    <property type="match status" value="1"/>
</dbReference>
<dbReference type="InterPro" id="IPR036305">
    <property type="entry name" value="RGS_sf"/>
</dbReference>
<keyword evidence="5" id="KW-0418">Kinase</keyword>
<sequence length="629" mass="71519">MGCTTSINRVNPSAVPLSDDASTDRSRKWRPTSNLEEKQKKFQEDGSLSKKKKVSEINEGHIECRDILDDPIGQRYVGQFAKSNFTHEHFFCWIDMQEFKAIPTKDYRRSKAMHIYDKYLKVGAVLELGSVAPQEKERFKGIVERARGDKSVVTPNMFDDIWQMVFVDIYHNTFIPFKRSDKYEEYRKEIRETYNKVSVDDFEYMEKLGEGGFGRVVHCRKISTGKHYAMKIQLKTALLDTFWDDPTRLDAEKSVFAACHHPFIVSLDYAFQTPSHAILALGLVTAGDLQEIMEKEPSKRLDEDRVVLYTAEVVLALQHLHELGLMYRDLKPCNVLLGADGHVQLADMGGVADFKGNVLDHRNEKADDDGVYRRRSIMGTRGYMAPEVLDLMSAVSARKGYTQAVDFWSLGVTVYKLLCGTRPFDMSSYDVLLEYSSEQKQQKQAEYDNLLHRIYFPTFISDAGCELIIGLMALHPEDRLGSNAEGVDGLTQHAFFNGMDFIKLGQKHLDAAYKPDVQLPSEKPMYPSYSTMMEAITGPDDRSNFDWESVPSDRQQRHFDEWDFVSPHTLKVEMGIAGEMAVHDTNLKVQQILGADDRPRNNRAGASKSIQDTIMGSLSQLANSQGQGR</sequence>
<dbReference type="InterPro" id="IPR008271">
    <property type="entry name" value="Ser/Thr_kinase_AS"/>
</dbReference>
<keyword evidence="4 7" id="KW-0547">Nucleotide-binding</keyword>
<dbReference type="InterPro" id="IPR000719">
    <property type="entry name" value="Prot_kinase_dom"/>
</dbReference>
<dbReference type="InterPro" id="IPR044926">
    <property type="entry name" value="RGS_subdomain_2"/>
</dbReference>
<dbReference type="PROSITE" id="PS50132">
    <property type="entry name" value="RGS"/>
    <property type="match status" value="1"/>
</dbReference>